<evidence type="ECO:0000313" key="3">
    <source>
        <dbReference type="Proteomes" id="UP000436138"/>
    </source>
</evidence>
<dbReference type="Proteomes" id="UP000436138">
    <property type="component" value="Chromosome"/>
</dbReference>
<dbReference type="Gene3D" id="1.10.10.10">
    <property type="entry name" value="Winged helix-like DNA-binding domain superfamily/Winged helix DNA-binding domain"/>
    <property type="match status" value="1"/>
</dbReference>
<dbReference type="Gene3D" id="3.30.420.40">
    <property type="match status" value="2"/>
</dbReference>
<comment type="similarity">
    <text evidence="1">Belongs to the ROK (NagC/XylR) family.</text>
</comment>
<keyword evidence="3" id="KW-1185">Reference proteome</keyword>
<accession>A0A6I6NAU4</accession>
<dbReference type="InterPro" id="IPR036390">
    <property type="entry name" value="WH_DNA-bd_sf"/>
</dbReference>
<dbReference type="InterPro" id="IPR011991">
    <property type="entry name" value="ArsR-like_HTH"/>
</dbReference>
<dbReference type="PANTHER" id="PTHR18964:SF149">
    <property type="entry name" value="BIFUNCTIONAL UDP-N-ACETYLGLUCOSAMINE 2-EPIMERASE_N-ACETYLMANNOSAMINE KINASE"/>
    <property type="match status" value="1"/>
</dbReference>
<dbReference type="SUPFAM" id="SSF46785">
    <property type="entry name" value="Winged helix' DNA-binding domain"/>
    <property type="match status" value="1"/>
</dbReference>
<proteinExistence type="inferred from homology"/>
<dbReference type="Pfam" id="PF13412">
    <property type="entry name" value="HTH_24"/>
    <property type="match status" value="1"/>
</dbReference>
<organism evidence="2 3">
    <name type="scientific">Streptomyces broussonetiae</name>
    <dbReference type="NCBI Taxonomy" id="2686304"/>
    <lineage>
        <taxon>Bacteria</taxon>
        <taxon>Bacillati</taxon>
        <taxon>Actinomycetota</taxon>
        <taxon>Actinomycetes</taxon>
        <taxon>Kitasatosporales</taxon>
        <taxon>Streptomycetaceae</taxon>
        <taxon>Streptomyces</taxon>
    </lineage>
</organism>
<sequence length="435" mass="45771">MPITFVAEELDRQGGRRTLLRRARRSRVTWLLLSQKKTEAETHTEENRGEGGAVTEWLPLSPAERSVAIEALVHGPLSRTELARRLGLSQGSLTRLTKPLIESGLLVEAPEAGGGAEARQGRPSRPLGVVADSCSFLGFKITGDTVYGVATTLRSEVVGRLDRPLTTHDPDAVAGTVAELAALLAEGRPAPAGIGIGVGGLVRGRAVVEESPFLGWRDVPLAPLVQERTGLPVVVENDVAALTEAETWFGAGRGLERFAVLTIGAGIGYGLVLGGRRVPFAEEGRGPGLHWIIDPHGPLTPTGERGSAVSLLTIPGIEYQVRAATGRDIGYEEILSGAAAGEPMASRVVGEAARALGILVAQIANFALPQRILLAGEGVGLMDVAGDTVHRTLRAHRHPLADPVALETKVSDFHDWARGAAVLAIQVLVLGEGQV</sequence>
<dbReference type="PANTHER" id="PTHR18964">
    <property type="entry name" value="ROK (REPRESSOR, ORF, KINASE) FAMILY"/>
    <property type="match status" value="1"/>
</dbReference>
<evidence type="ECO:0000313" key="2">
    <source>
        <dbReference type="EMBL" id="QHA08562.1"/>
    </source>
</evidence>
<dbReference type="AlphaFoldDB" id="A0A6I6NAU4"/>
<name>A0A6I6NAU4_9ACTN</name>
<evidence type="ECO:0000256" key="1">
    <source>
        <dbReference type="ARBA" id="ARBA00006479"/>
    </source>
</evidence>
<dbReference type="InterPro" id="IPR000600">
    <property type="entry name" value="ROK"/>
</dbReference>
<dbReference type="Pfam" id="PF00480">
    <property type="entry name" value="ROK"/>
    <property type="match status" value="1"/>
</dbReference>
<dbReference type="KEGG" id="sbro:GQF42_39600"/>
<dbReference type="CDD" id="cd00090">
    <property type="entry name" value="HTH_ARSR"/>
    <property type="match status" value="1"/>
</dbReference>
<dbReference type="EMBL" id="CP047020">
    <property type="protein sequence ID" value="QHA08562.1"/>
    <property type="molecule type" value="Genomic_DNA"/>
</dbReference>
<reference evidence="2 3" key="1">
    <citation type="submission" date="2019-12" db="EMBL/GenBank/DDBJ databases">
        <title>Streptomyces sp. strain T44 isolated from rhizosphere soil of Broussonetia papyrifera.</title>
        <authorList>
            <person name="Mo P."/>
        </authorList>
    </citation>
    <scope>NUCLEOTIDE SEQUENCE [LARGE SCALE GENOMIC DNA]</scope>
    <source>
        <strain evidence="2 3">T44</strain>
    </source>
</reference>
<gene>
    <name evidence="2" type="ORF">GQF42_39600</name>
</gene>
<dbReference type="SUPFAM" id="SSF53067">
    <property type="entry name" value="Actin-like ATPase domain"/>
    <property type="match status" value="1"/>
</dbReference>
<protein>
    <submittedName>
        <fullName evidence="2">ROK family protein</fullName>
    </submittedName>
</protein>
<dbReference type="InterPro" id="IPR043129">
    <property type="entry name" value="ATPase_NBD"/>
</dbReference>
<dbReference type="InterPro" id="IPR036388">
    <property type="entry name" value="WH-like_DNA-bd_sf"/>
</dbReference>